<proteinExistence type="predicted"/>
<feature type="domain" description="Beta-lactamase class A catalytic" evidence="1">
    <location>
        <begin position="1"/>
        <end position="53"/>
    </location>
</feature>
<evidence type="ECO:0000313" key="2">
    <source>
        <dbReference type="EMBL" id="NSG84039.1"/>
    </source>
</evidence>
<dbReference type="Proteomes" id="UP001644719">
    <property type="component" value="Unassembled WGS sequence"/>
</dbReference>
<dbReference type="InterPro" id="IPR012338">
    <property type="entry name" value="Beta-lactam/transpept-like"/>
</dbReference>
<dbReference type="GO" id="GO:0016787">
    <property type="term" value="F:hydrolase activity"/>
    <property type="evidence" value="ECO:0007669"/>
    <property type="project" value="UniProtKB-KW"/>
</dbReference>
<sequence>MLNLLLAQERRYKIPAGLPSGVKSGNKTGETDSYQHDAAIVYGKKTDYVIVVFAQAGEYTGINGIKEISGMVYERLN</sequence>
<evidence type="ECO:0000259" key="1">
    <source>
        <dbReference type="Pfam" id="PF13354"/>
    </source>
</evidence>
<dbReference type="InterPro" id="IPR045155">
    <property type="entry name" value="Beta-lactam_cat"/>
</dbReference>
<keyword evidence="3" id="KW-1185">Reference proteome</keyword>
<name>A0ABX2H3R5_9FIRM</name>
<keyword evidence="2" id="KW-0378">Hydrolase</keyword>
<gene>
    <name evidence="2" type="ORF">G5B17_01000</name>
</gene>
<dbReference type="SUPFAM" id="SSF56601">
    <property type="entry name" value="beta-lactamase/transpeptidase-like"/>
    <property type="match status" value="1"/>
</dbReference>
<accession>A0ABX2H3R5</accession>
<evidence type="ECO:0000313" key="3">
    <source>
        <dbReference type="Proteomes" id="UP001644719"/>
    </source>
</evidence>
<dbReference type="Pfam" id="PF13354">
    <property type="entry name" value="Beta-lactamase2"/>
    <property type="match status" value="1"/>
</dbReference>
<reference evidence="2 3" key="1">
    <citation type="journal article" date="2020" name="Cell Host Microbe">
        <title>Functional and Genomic Variation between Human-Derived Isolates of Lachnospiraceae Reveals Inter- and Intra-Species Diversity.</title>
        <authorList>
            <person name="Sorbara M.T."/>
            <person name="Littmann E.R."/>
            <person name="Fontana E."/>
            <person name="Moody T.U."/>
            <person name="Kohout C.E."/>
            <person name="Gjonbalaj M."/>
            <person name="Eaton V."/>
            <person name="Seok R."/>
            <person name="Leiner I.M."/>
            <person name="Pamer E.G."/>
        </authorList>
    </citation>
    <scope>NUCLEOTIDE SEQUENCE [LARGE SCALE GENOMIC DNA]</scope>
    <source>
        <strain evidence="2 3">MSK.17.74</strain>
    </source>
</reference>
<dbReference type="Gene3D" id="3.40.710.10">
    <property type="entry name" value="DD-peptidase/beta-lactamase superfamily"/>
    <property type="match status" value="1"/>
</dbReference>
<organism evidence="2 3">
    <name type="scientific">Blautia faecis</name>
    <dbReference type="NCBI Taxonomy" id="871665"/>
    <lineage>
        <taxon>Bacteria</taxon>
        <taxon>Bacillati</taxon>
        <taxon>Bacillota</taxon>
        <taxon>Clostridia</taxon>
        <taxon>Lachnospirales</taxon>
        <taxon>Lachnospiraceae</taxon>
        <taxon>Blautia</taxon>
    </lineage>
</organism>
<dbReference type="EMBL" id="JAAITS010000002">
    <property type="protein sequence ID" value="NSG84039.1"/>
    <property type="molecule type" value="Genomic_DNA"/>
</dbReference>
<dbReference type="RefSeq" id="WP_173769111.1">
    <property type="nucleotide sequence ID" value="NZ_JAAIPU010000005.1"/>
</dbReference>
<protein>
    <submittedName>
        <fullName evidence="2">Serine hydrolase</fullName>
    </submittedName>
</protein>
<comment type="caution">
    <text evidence="2">The sequence shown here is derived from an EMBL/GenBank/DDBJ whole genome shotgun (WGS) entry which is preliminary data.</text>
</comment>